<dbReference type="HOGENOM" id="CLU_1911887_0_0_1"/>
<evidence type="ECO:0000256" key="1">
    <source>
        <dbReference type="ARBA" id="ARBA00005298"/>
    </source>
</evidence>
<proteinExistence type="inferred from homology"/>
<dbReference type="STRING" id="36166.T1GD16"/>
<evidence type="ECO:0000259" key="4">
    <source>
        <dbReference type="Pfam" id="PF02752"/>
    </source>
</evidence>
<dbReference type="PANTHER" id="PTHR11188">
    <property type="entry name" value="ARRESTIN DOMAIN CONTAINING PROTEIN"/>
    <property type="match status" value="1"/>
</dbReference>
<dbReference type="OMA" id="ETECIST"/>
<dbReference type="Pfam" id="PF00339">
    <property type="entry name" value="Arrestin_N"/>
    <property type="match status" value="1"/>
</dbReference>
<evidence type="ECO:0000313" key="6">
    <source>
        <dbReference type="Proteomes" id="UP000015102"/>
    </source>
</evidence>
<name>T1GD16_MEGSC</name>
<keyword evidence="2" id="KW-0716">Sensory transduction</keyword>
<protein>
    <submittedName>
        <fullName evidence="5">Uncharacterized protein</fullName>
    </submittedName>
</protein>
<organism evidence="5 6">
    <name type="scientific">Megaselia scalaris</name>
    <name type="common">Humpbacked fly</name>
    <name type="synonym">Phora scalaris</name>
    <dbReference type="NCBI Taxonomy" id="36166"/>
    <lineage>
        <taxon>Eukaryota</taxon>
        <taxon>Metazoa</taxon>
        <taxon>Ecdysozoa</taxon>
        <taxon>Arthropoda</taxon>
        <taxon>Hexapoda</taxon>
        <taxon>Insecta</taxon>
        <taxon>Pterygota</taxon>
        <taxon>Neoptera</taxon>
        <taxon>Endopterygota</taxon>
        <taxon>Diptera</taxon>
        <taxon>Brachycera</taxon>
        <taxon>Muscomorpha</taxon>
        <taxon>Platypezoidea</taxon>
        <taxon>Phoridae</taxon>
        <taxon>Megaseliini</taxon>
        <taxon>Megaselia</taxon>
    </lineage>
</organism>
<dbReference type="InterPro" id="IPR014756">
    <property type="entry name" value="Ig_E-set"/>
</dbReference>
<dbReference type="PANTHER" id="PTHR11188:SF167">
    <property type="entry name" value="ARRESTIN C-TERMINAL-LIKE DOMAIN-CONTAINING PROTEIN-RELATED"/>
    <property type="match status" value="1"/>
</dbReference>
<dbReference type="InterPro" id="IPR014752">
    <property type="entry name" value="Arrestin-like_C"/>
</dbReference>
<dbReference type="AlphaFoldDB" id="T1GD16"/>
<dbReference type="EMBL" id="CAQQ02073802">
    <property type="status" value="NOT_ANNOTATED_CDS"/>
    <property type="molecule type" value="Genomic_DNA"/>
</dbReference>
<reference evidence="6" key="1">
    <citation type="submission" date="2013-02" db="EMBL/GenBank/DDBJ databases">
        <authorList>
            <person name="Hughes D."/>
        </authorList>
    </citation>
    <scope>NUCLEOTIDE SEQUENCE</scope>
    <source>
        <strain>Durham</strain>
        <strain evidence="6">NC isolate 2 -- Noor lab</strain>
    </source>
</reference>
<sequence length="131" mass="14430">MGSPNSDTISIAPGIHTFNFACQLPVTCPSSFEGNKGRVRYLVRVSFIRPWKFDQNTTLGFTVLKLADLNYDSPVLRMPAQAEIIKNFCCGPCRSKPLLLTVKVPKTGYVSGEVIPVTVDIDNPTKTPIKE</sequence>
<comment type="similarity">
    <text evidence="1">Belongs to the arrestin family.</text>
</comment>
<dbReference type="SUPFAM" id="SSF81296">
    <property type="entry name" value="E set domains"/>
    <property type="match status" value="2"/>
</dbReference>
<keyword evidence="6" id="KW-1185">Reference proteome</keyword>
<dbReference type="Proteomes" id="UP000015102">
    <property type="component" value="Unassembled WGS sequence"/>
</dbReference>
<evidence type="ECO:0000313" key="5">
    <source>
        <dbReference type="EnsemblMetazoa" id="MESCA001195-PA"/>
    </source>
</evidence>
<dbReference type="Pfam" id="PF02752">
    <property type="entry name" value="Arrestin_C"/>
    <property type="match status" value="1"/>
</dbReference>
<feature type="domain" description="Arrestin-like N-terminal" evidence="3">
    <location>
        <begin position="3"/>
        <end position="70"/>
    </location>
</feature>
<dbReference type="InterPro" id="IPR011021">
    <property type="entry name" value="Arrestin-like_N"/>
</dbReference>
<dbReference type="InterPro" id="IPR050357">
    <property type="entry name" value="Arrestin_domain-protein"/>
</dbReference>
<dbReference type="GO" id="GO:0015031">
    <property type="term" value="P:protein transport"/>
    <property type="evidence" value="ECO:0007669"/>
    <property type="project" value="TreeGrafter"/>
</dbReference>
<reference evidence="5" key="2">
    <citation type="submission" date="2015-06" db="UniProtKB">
        <authorList>
            <consortium name="EnsemblMetazoa"/>
        </authorList>
    </citation>
    <scope>IDENTIFICATION</scope>
</reference>
<dbReference type="GO" id="GO:0005737">
    <property type="term" value="C:cytoplasm"/>
    <property type="evidence" value="ECO:0007669"/>
    <property type="project" value="TreeGrafter"/>
</dbReference>
<feature type="domain" description="Arrestin C-terminal-like" evidence="4">
    <location>
        <begin position="95"/>
        <end position="130"/>
    </location>
</feature>
<evidence type="ECO:0000259" key="3">
    <source>
        <dbReference type="Pfam" id="PF00339"/>
    </source>
</evidence>
<evidence type="ECO:0000256" key="2">
    <source>
        <dbReference type="ARBA" id="ARBA00022606"/>
    </source>
</evidence>
<dbReference type="InterPro" id="IPR011022">
    <property type="entry name" value="Arrestin_C-like"/>
</dbReference>
<dbReference type="EnsemblMetazoa" id="MESCA001195-RA">
    <property type="protein sequence ID" value="MESCA001195-PA"/>
    <property type="gene ID" value="MESCA001195"/>
</dbReference>
<dbReference type="Gene3D" id="2.60.40.640">
    <property type="match status" value="2"/>
</dbReference>
<accession>T1GD16</accession>